<evidence type="ECO:0000313" key="1">
    <source>
        <dbReference type="EMBL" id="GAA0855581.1"/>
    </source>
</evidence>
<name>A0ABP3WUF6_9ALTE</name>
<accession>A0ABP3WUF6</accession>
<dbReference type="EMBL" id="BAAAFD010000003">
    <property type="protein sequence ID" value="GAA0855581.1"/>
    <property type="molecule type" value="Genomic_DNA"/>
</dbReference>
<comment type="caution">
    <text evidence="1">The sequence shown here is derived from an EMBL/GenBank/DDBJ whole genome shotgun (WGS) entry which is preliminary data.</text>
</comment>
<evidence type="ECO:0008006" key="3">
    <source>
        <dbReference type="Google" id="ProtNLM"/>
    </source>
</evidence>
<reference evidence="2" key="1">
    <citation type="journal article" date="2019" name="Int. J. Syst. Evol. Microbiol.">
        <title>The Global Catalogue of Microorganisms (GCM) 10K type strain sequencing project: providing services to taxonomists for standard genome sequencing and annotation.</title>
        <authorList>
            <consortium name="The Broad Institute Genomics Platform"/>
            <consortium name="The Broad Institute Genome Sequencing Center for Infectious Disease"/>
            <person name="Wu L."/>
            <person name="Ma J."/>
        </authorList>
    </citation>
    <scope>NUCLEOTIDE SEQUENCE [LARGE SCALE GENOMIC DNA]</scope>
    <source>
        <strain evidence="2">JCM 15896</strain>
    </source>
</reference>
<dbReference type="InterPro" id="IPR013424">
    <property type="entry name" value="Ice-binding_C"/>
</dbReference>
<dbReference type="NCBIfam" id="TIGR02595">
    <property type="entry name" value="PEP_CTERM"/>
    <property type="match status" value="1"/>
</dbReference>
<evidence type="ECO:0000313" key="2">
    <source>
        <dbReference type="Proteomes" id="UP001500359"/>
    </source>
</evidence>
<protein>
    <recommendedName>
        <fullName evidence="3">PEP-CTERM protein-sorting domain-containing protein</fullName>
    </recommendedName>
</protein>
<organism evidence="1 2">
    <name type="scientific">Aliiglaciecola litoralis</name>
    <dbReference type="NCBI Taxonomy" id="582857"/>
    <lineage>
        <taxon>Bacteria</taxon>
        <taxon>Pseudomonadati</taxon>
        <taxon>Pseudomonadota</taxon>
        <taxon>Gammaproteobacteria</taxon>
        <taxon>Alteromonadales</taxon>
        <taxon>Alteromonadaceae</taxon>
        <taxon>Aliiglaciecola</taxon>
    </lineage>
</organism>
<proteinExistence type="predicted"/>
<gene>
    <name evidence="1" type="ORF">GCM10009114_14750</name>
</gene>
<dbReference type="Proteomes" id="UP001500359">
    <property type="component" value="Unassembled WGS sequence"/>
</dbReference>
<keyword evidence="2" id="KW-1185">Reference proteome</keyword>
<sequence>MVSGVIVVDDTFAIASTDRFPNTNGIHFLQMTLHSPDNEFIARDTNVINGVSQLRTLSVLFDTVKGEFISFDMGAESRYFINSDVCFNDQPCLTATASEVYDYGGDLIINRIPAPGTYALMSLGLLGLIVNRKFTSKT</sequence>